<dbReference type="GO" id="GO:0010438">
    <property type="term" value="P:cellular response to sulfur starvation"/>
    <property type="evidence" value="ECO:0007669"/>
    <property type="project" value="TreeGrafter"/>
</dbReference>
<evidence type="ECO:0000256" key="4">
    <source>
        <dbReference type="ARBA" id="ARBA00022692"/>
    </source>
</evidence>
<organism evidence="9 10">
    <name type="scientific">Malikia granosa</name>
    <dbReference type="NCBI Taxonomy" id="263067"/>
    <lineage>
        <taxon>Bacteria</taxon>
        <taxon>Pseudomonadati</taxon>
        <taxon>Pseudomonadota</taxon>
        <taxon>Betaproteobacteria</taxon>
        <taxon>Burkholderiales</taxon>
        <taxon>Comamonadaceae</taxon>
        <taxon>Malikia</taxon>
    </lineage>
</organism>
<proteinExistence type="inferred from homology"/>
<dbReference type="PANTHER" id="PTHR30151:SF25">
    <property type="entry name" value="TAURINE TRANSPORT SYSTEM PERMEASE PROTEIN TAUC"/>
    <property type="match status" value="1"/>
</dbReference>
<dbReference type="CDD" id="cd06261">
    <property type="entry name" value="TM_PBP2"/>
    <property type="match status" value="1"/>
</dbReference>
<dbReference type="FunFam" id="1.10.3720.10:FF:000003">
    <property type="entry name" value="Aliphatic sulfonate ABC transporter permease"/>
    <property type="match status" value="1"/>
</dbReference>
<dbReference type="EMBL" id="PVLQ01000030">
    <property type="protein sequence ID" value="PRD65406.1"/>
    <property type="molecule type" value="Genomic_DNA"/>
</dbReference>
<comment type="caution">
    <text evidence="9">The sequence shown here is derived from an EMBL/GenBank/DDBJ whole genome shotgun (WGS) entry which is preliminary data.</text>
</comment>
<evidence type="ECO:0000256" key="5">
    <source>
        <dbReference type="ARBA" id="ARBA00022989"/>
    </source>
</evidence>
<dbReference type="Pfam" id="PF00528">
    <property type="entry name" value="BPD_transp_1"/>
    <property type="match status" value="1"/>
</dbReference>
<keyword evidence="6 7" id="KW-0472">Membrane</keyword>
<feature type="transmembrane region" description="Helical" evidence="7">
    <location>
        <begin position="12"/>
        <end position="31"/>
    </location>
</feature>
<feature type="domain" description="ABC transmembrane type-1" evidence="8">
    <location>
        <begin position="67"/>
        <end position="247"/>
    </location>
</feature>
<dbReference type="PANTHER" id="PTHR30151">
    <property type="entry name" value="ALKANE SULFONATE ABC TRANSPORTER-RELATED, MEMBRANE SUBUNIT"/>
    <property type="match status" value="1"/>
</dbReference>
<dbReference type="RefSeq" id="WP_105748314.1">
    <property type="nucleotide sequence ID" value="NZ_PVLQ01000030.1"/>
</dbReference>
<dbReference type="Proteomes" id="UP000238589">
    <property type="component" value="Unassembled WGS sequence"/>
</dbReference>
<comment type="similarity">
    <text evidence="7">Belongs to the binding-protein-dependent transport system permease family.</text>
</comment>
<evidence type="ECO:0000256" key="3">
    <source>
        <dbReference type="ARBA" id="ARBA00022475"/>
    </source>
</evidence>
<dbReference type="GO" id="GO:0042918">
    <property type="term" value="P:alkanesulfonate transmembrane transport"/>
    <property type="evidence" value="ECO:0007669"/>
    <property type="project" value="UniProtKB-ARBA"/>
</dbReference>
<dbReference type="PROSITE" id="PS50928">
    <property type="entry name" value="ABC_TM1"/>
    <property type="match status" value="1"/>
</dbReference>
<feature type="transmembrane region" description="Helical" evidence="7">
    <location>
        <begin position="173"/>
        <end position="190"/>
    </location>
</feature>
<keyword evidence="5 7" id="KW-1133">Transmembrane helix</keyword>
<accession>A0A2S9K4L0</accession>
<keyword evidence="3" id="KW-1003">Cell membrane</keyword>
<protein>
    <submittedName>
        <fullName evidence="9">ABC transporter permease</fullName>
    </submittedName>
</protein>
<evidence type="ECO:0000256" key="2">
    <source>
        <dbReference type="ARBA" id="ARBA00022448"/>
    </source>
</evidence>
<sequence>MRSNSNKPGPLARWMLGLLGLTLVIAAWWGGTWSLQAKVPLAAALAPDQTLASLYQLLIGNQLTEHVLVSLKRVLVGLLIALAIGVPLGLAVGASRRLEAGTGIAFQFLRMISPLSWMPIAVMVLGVGDAPIYFLLAFAAVWPILLNTVSGVHQLDARWLMLGQSLSATRWELLCRIVLPGVLGHVLTGIRLAIGIVWIVLVPCEMLGVSAGLGYFILDTRDRLAYSELMAVILLIGALGFALDGMARALHRHWTHSRRGD</sequence>
<dbReference type="Gene3D" id="1.10.3720.10">
    <property type="entry name" value="MetI-like"/>
    <property type="match status" value="1"/>
</dbReference>
<feature type="transmembrane region" description="Helical" evidence="7">
    <location>
        <begin position="225"/>
        <end position="243"/>
    </location>
</feature>
<evidence type="ECO:0000256" key="7">
    <source>
        <dbReference type="RuleBase" id="RU363032"/>
    </source>
</evidence>
<evidence type="ECO:0000256" key="6">
    <source>
        <dbReference type="ARBA" id="ARBA00023136"/>
    </source>
</evidence>
<dbReference type="InterPro" id="IPR035906">
    <property type="entry name" value="MetI-like_sf"/>
</dbReference>
<evidence type="ECO:0000313" key="9">
    <source>
        <dbReference type="EMBL" id="PRD65406.1"/>
    </source>
</evidence>
<feature type="transmembrane region" description="Helical" evidence="7">
    <location>
        <begin position="104"/>
        <end position="126"/>
    </location>
</feature>
<dbReference type="InterPro" id="IPR000515">
    <property type="entry name" value="MetI-like"/>
</dbReference>
<comment type="subcellular location">
    <subcellularLocation>
        <location evidence="1 7">Cell membrane</location>
        <topology evidence="1 7">Multi-pass membrane protein</topology>
    </subcellularLocation>
</comment>
<dbReference type="OrthoDB" id="8138334at2"/>
<name>A0A2S9K4L0_9BURK</name>
<dbReference type="AlphaFoldDB" id="A0A2S9K4L0"/>
<gene>
    <name evidence="9" type="ORF">C6P64_09435</name>
</gene>
<evidence type="ECO:0000313" key="10">
    <source>
        <dbReference type="Proteomes" id="UP000238589"/>
    </source>
</evidence>
<keyword evidence="10" id="KW-1185">Reference proteome</keyword>
<keyword evidence="2 7" id="KW-0813">Transport</keyword>
<dbReference type="SUPFAM" id="SSF161098">
    <property type="entry name" value="MetI-like"/>
    <property type="match status" value="1"/>
</dbReference>
<dbReference type="GO" id="GO:0005886">
    <property type="term" value="C:plasma membrane"/>
    <property type="evidence" value="ECO:0007669"/>
    <property type="project" value="UniProtKB-SubCell"/>
</dbReference>
<feature type="transmembrane region" description="Helical" evidence="7">
    <location>
        <begin position="132"/>
        <end position="152"/>
    </location>
</feature>
<evidence type="ECO:0000256" key="1">
    <source>
        <dbReference type="ARBA" id="ARBA00004651"/>
    </source>
</evidence>
<evidence type="ECO:0000259" key="8">
    <source>
        <dbReference type="PROSITE" id="PS50928"/>
    </source>
</evidence>
<feature type="transmembrane region" description="Helical" evidence="7">
    <location>
        <begin position="196"/>
        <end position="218"/>
    </location>
</feature>
<reference evidence="9 10" key="1">
    <citation type="submission" date="2018-03" db="EMBL/GenBank/DDBJ databases">
        <title>Comparative genomics illustrates the genes involved in a hyperalkaliphilic mechanisms of Serpentinomonas isolated from highly-alkaline calcium-rich serpentinized springs.</title>
        <authorList>
            <person name="Suzuki S."/>
            <person name="Ishii S."/>
            <person name="Walworth N."/>
            <person name="Bird L."/>
            <person name="Kuenen J.G."/>
            <person name="Nealson K.H."/>
        </authorList>
    </citation>
    <scope>NUCLEOTIDE SEQUENCE [LARGE SCALE GENOMIC DNA]</scope>
    <source>
        <strain evidence="9 10">P1</strain>
    </source>
</reference>
<keyword evidence="4 7" id="KW-0812">Transmembrane</keyword>
<feature type="transmembrane region" description="Helical" evidence="7">
    <location>
        <begin position="74"/>
        <end position="92"/>
    </location>
</feature>